<proteinExistence type="predicted"/>
<dbReference type="EMBL" id="CP163441">
    <property type="protein sequence ID" value="XDQ40893.1"/>
    <property type="molecule type" value="Genomic_DNA"/>
</dbReference>
<protein>
    <submittedName>
        <fullName evidence="1">Uncharacterized protein</fullName>
    </submittedName>
</protein>
<accession>A0AB39QF69</accession>
<organism evidence="1">
    <name type="scientific">Streptomyces sp. R39</name>
    <dbReference type="NCBI Taxonomy" id="3238631"/>
    <lineage>
        <taxon>Bacteria</taxon>
        <taxon>Bacillati</taxon>
        <taxon>Actinomycetota</taxon>
        <taxon>Actinomycetes</taxon>
        <taxon>Kitasatosporales</taxon>
        <taxon>Streptomycetaceae</taxon>
        <taxon>Streptomyces</taxon>
    </lineage>
</organism>
<dbReference type="RefSeq" id="WP_369220650.1">
    <property type="nucleotide sequence ID" value="NZ_CP163441.1"/>
</dbReference>
<reference evidence="1" key="1">
    <citation type="submission" date="2024-07" db="EMBL/GenBank/DDBJ databases">
        <authorList>
            <person name="Yu S.T."/>
        </authorList>
    </citation>
    <scope>NUCLEOTIDE SEQUENCE</scope>
    <source>
        <strain evidence="1">R39</strain>
    </source>
</reference>
<name>A0AB39QF69_9ACTN</name>
<sequence length="244" mass="26761">MIAQLSCPARFWRNITAINYDLAPAWLPWSAVDPSRIAFAWDEAEASEVTTVIASMVPTEEIEWEERYSFTTEVTALLAARYGRWACGWHWAVGEGGGGGVVTGWCCNSHSVGEPAATAANVVASLLEWRDWLEELKERFEQLAPPAGADSEERSWHLERAATRLVTVVVDRTGAECGWYGLCHTVLTWFLSSTGMGPEGAKNAVDTAIGGRFKSWTAPSRTLIDAVGEDLAVDLTGVQPYRDH</sequence>
<gene>
    <name evidence="1" type="ORF">AB5J52_00610</name>
</gene>
<dbReference type="AlphaFoldDB" id="A0AB39QF69"/>
<evidence type="ECO:0000313" key="1">
    <source>
        <dbReference type="EMBL" id="XDQ40893.1"/>
    </source>
</evidence>